<dbReference type="CDD" id="cd09272">
    <property type="entry name" value="RNase_HI_RT_Ty1"/>
    <property type="match status" value="1"/>
</dbReference>
<dbReference type="PANTHER" id="PTHR11439:SF470">
    <property type="entry name" value="CYSTEINE-RICH RLK (RECEPTOR-LIKE PROTEIN KINASE) 8"/>
    <property type="match status" value="1"/>
</dbReference>
<organism evidence="1 2">
    <name type="scientific">Sesamum angolense</name>
    <dbReference type="NCBI Taxonomy" id="2727404"/>
    <lineage>
        <taxon>Eukaryota</taxon>
        <taxon>Viridiplantae</taxon>
        <taxon>Streptophyta</taxon>
        <taxon>Embryophyta</taxon>
        <taxon>Tracheophyta</taxon>
        <taxon>Spermatophyta</taxon>
        <taxon>Magnoliopsida</taxon>
        <taxon>eudicotyledons</taxon>
        <taxon>Gunneridae</taxon>
        <taxon>Pentapetalae</taxon>
        <taxon>asterids</taxon>
        <taxon>lamiids</taxon>
        <taxon>Lamiales</taxon>
        <taxon>Pedaliaceae</taxon>
        <taxon>Sesamum</taxon>
    </lineage>
</organism>
<accession>A0AAE1WIB2</accession>
<dbReference type="Proteomes" id="UP001289374">
    <property type="component" value="Unassembled WGS sequence"/>
</dbReference>
<dbReference type="EMBL" id="JACGWL010000010">
    <property type="protein sequence ID" value="KAK4393998.1"/>
    <property type="molecule type" value="Genomic_DNA"/>
</dbReference>
<sequence length="241" mass="27404">MQSISWAGVSSFISWTYVTQCKYLLDIVHDCRLEDAKSPTTPLPAGVKFHNETGSLLPPPDRYRRLVGRLLYLGFSCLDISFVVKQLSQFVQQTRQPHWEAALHLVHYLRGSLVSWKTKKQTTVSRSSAEAEYRSMGTTVCELLWNNYLLKDFGIPIDSAIPFHRDNKAAIHITENHVFHESTKHLDIDCHLVRDHFKCGFIRPHHIPSAQQVANLFTKALPVVSFGRLLSKLGMVSHAPT</sequence>
<evidence type="ECO:0000313" key="2">
    <source>
        <dbReference type="Proteomes" id="UP001289374"/>
    </source>
</evidence>
<evidence type="ECO:0000313" key="1">
    <source>
        <dbReference type="EMBL" id="KAK4393998.1"/>
    </source>
</evidence>
<reference evidence="1" key="1">
    <citation type="submission" date="2020-06" db="EMBL/GenBank/DDBJ databases">
        <authorList>
            <person name="Li T."/>
            <person name="Hu X."/>
            <person name="Zhang T."/>
            <person name="Song X."/>
            <person name="Zhang H."/>
            <person name="Dai N."/>
            <person name="Sheng W."/>
            <person name="Hou X."/>
            <person name="Wei L."/>
        </authorList>
    </citation>
    <scope>NUCLEOTIDE SEQUENCE</scope>
    <source>
        <strain evidence="1">K16</strain>
        <tissue evidence="1">Leaf</tissue>
    </source>
</reference>
<reference evidence="1" key="2">
    <citation type="journal article" date="2024" name="Plant">
        <title>Genomic evolution and insights into agronomic trait innovations of Sesamum species.</title>
        <authorList>
            <person name="Miao H."/>
            <person name="Wang L."/>
            <person name="Qu L."/>
            <person name="Liu H."/>
            <person name="Sun Y."/>
            <person name="Le M."/>
            <person name="Wang Q."/>
            <person name="Wei S."/>
            <person name="Zheng Y."/>
            <person name="Lin W."/>
            <person name="Duan Y."/>
            <person name="Cao H."/>
            <person name="Xiong S."/>
            <person name="Wang X."/>
            <person name="Wei L."/>
            <person name="Li C."/>
            <person name="Ma Q."/>
            <person name="Ju M."/>
            <person name="Zhao R."/>
            <person name="Li G."/>
            <person name="Mu C."/>
            <person name="Tian Q."/>
            <person name="Mei H."/>
            <person name="Zhang T."/>
            <person name="Gao T."/>
            <person name="Zhang H."/>
        </authorList>
    </citation>
    <scope>NUCLEOTIDE SEQUENCE</scope>
    <source>
        <strain evidence="1">K16</strain>
    </source>
</reference>
<comment type="caution">
    <text evidence="1">The sequence shown here is derived from an EMBL/GenBank/DDBJ whole genome shotgun (WGS) entry which is preliminary data.</text>
</comment>
<protein>
    <submittedName>
        <fullName evidence="1">Retrovirus-related Pol polyprotein from transposon RE2</fullName>
    </submittedName>
</protein>
<dbReference type="InterPro" id="IPR043502">
    <property type="entry name" value="DNA/RNA_pol_sf"/>
</dbReference>
<dbReference type="PANTHER" id="PTHR11439">
    <property type="entry name" value="GAG-POL-RELATED RETROTRANSPOSON"/>
    <property type="match status" value="1"/>
</dbReference>
<keyword evidence="2" id="KW-1185">Reference proteome</keyword>
<dbReference type="SUPFAM" id="SSF56672">
    <property type="entry name" value="DNA/RNA polymerases"/>
    <property type="match status" value="1"/>
</dbReference>
<gene>
    <name evidence="1" type="ORF">Sango_1870600</name>
</gene>
<name>A0AAE1WIB2_9LAMI</name>
<dbReference type="AlphaFoldDB" id="A0AAE1WIB2"/>
<proteinExistence type="predicted"/>